<comment type="similarity">
    <text evidence="2 6">Belongs to the FPP/GGPP synthase family.</text>
</comment>
<dbReference type="GO" id="GO:0046872">
    <property type="term" value="F:metal ion binding"/>
    <property type="evidence" value="ECO:0007669"/>
    <property type="project" value="UniProtKB-KW"/>
</dbReference>
<gene>
    <name evidence="7" type="ORF">OU421_12765</name>
</gene>
<organism evidence="7 8">
    <name type="scientific">Methanogenium organophilum</name>
    <dbReference type="NCBI Taxonomy" id="2199"/>
    <lineage>
        <taxon>Archaea</taxon>
        <taxon>Methanobacteriati</taxon>
        <taxon>Methanobacteriota</taxon>
        <taxon>Stenosarchaea group</taxon>
        <taxon>Methanomicrobia</taxon>
        <taxon>Methanomicrobiales</taxon>
        <taxon>Methanomicrobiaceae</taxon>
        <taxon>Methanogenium</taxon>
    </lineage>
</organism>
<sequence length="321" mass="34614">MDLGAYLEGVAEQIDIVLDREFGTLPGQLNKASAHLLLAGGKRLRPAVVMLAADLIENGKAQDILPAALALEVTHTFTLVHDDIMDGDAVRRGVPTVHTKWDEPTAILAGDVLYAHAFELICAAIASDISKVRSVNALAKACADLCEGQHMDIDFGNRSDVDEIEYIEMVSKKTGILYAAAAAIGATLAGGSVSQVNSLYEWGLNSGIAFQIQDDLIDLMADAATSGKDRASDLREGKQTLVAIMARERGIDLTKYRKPTLADEEIDEAIALLEDGGVIADVRNIALERVLRAKKMLTIFPDCDEKDGLLQITDYFVSRGF</sequence>
<dbReference type="SUPFAM" id="SSF48576">
    <property type="entry name" value="Terpenoid synthases"/>
    <property type="match status" value="1"/>
</dbReference>
<evidence type="ECO:0000256" key="2">
    <source>
        <dbReference type="ARBA" id="ARBA00006706"/>
    </source>
</evidence>
<dbReference type="CDD" id="cd00685">
    <property type="entry name" value="Trans_IPPS_HT"/>
    <property type="match status" value="1"/>
</dbReference>
<dbReference type="PANTHER" id="PTHR12001">
    <property type="entry name" value="GERANYLGERANYL PYROPHOSPHATE SYNTHASE"/>
    <property type="match status" value="1"/>
</dbReference>
<evidence type="ECO:0000313" key="7">
    <source>
        <dbReference type="EMBL" id="WAI02621.1"/>
    </source>
</evidence>
<keyword evidence="8" id="KW-1185">Reference proteome</keyword>
<evidence type="ECO:0000256" key="5">
    <source>
        <dbReference type="ARBA" id="ARBA00022842"/>
    </source>
</evidence>
<comment type="cofactor">
    <cofactor evidence="1">
        <name>Mg(2+)</name>
        <dbReference type="ChEBI" id="CHEBI:18420"/>
    </cofactor>
</comment>
<dbReference type="AlphaFoldDB" id="A0A9X9T9Q0"/>
<evidence type="ECO:0000313" key="8">
    <source>
        <dbReference type="Proteomes" id="UP001163096"/>
    </source>
</evidence>
<dbReference type="InterPro" id="IPR033749">
    <property type="entry name" value="Polyprenyl_synt_CS"/>
</dbReference>
<dbReference type="Proteomes" id="UP001163096">
    <property type="component" value="Chromosome"/>
</dbReference>
<evidence type="ECO:0000256" key="4">
    <source>
        <dbReference type="ARBA" id="ARBA00022723"/>
    </source>
</evidence>
<keyword evidence="5" id="KW-0460">Magnesium</keyword>
<dbReference type="PROSITE" id="PS00723">
    <property type="entry name" value="POLYPRENYL_SYNTHASE_1"/>
    <property type="match status" value="1"/>
</dbReference>
<dbReference type="GO" id="GO:0004659">
    <property type="term" value="F:prenyltransferase activity"/>
    <property type="evidence" value="ECO:0007669"/>
    <property type="project" value="InterPro"/>
</dbReference>
<dbReference type="GO" id="GO:0008299">
    <property type="term" value="P:isoprenoid biosynthetic process"/>
    <property type="evidence" value="ECO:0007669"/>
    <property type="project" value="InterPro"/>
</dbReference>
<dbReference type="RefSeq" id="WP_268187929.1">
    <property type="nucleotide sequence ID" value="NZ_CP113361.1"/>
</dbReference>
<dbReference type="InterPro" id="IPR000092">
    <property type="entry name" value="Polyprenyl_synt"/>
</dbReference>
<dbReference type="EMBL" id="CP113361">
    <property type="protein sequence ID" value="WAI02621.1"/>
    <property type="molecule type" value="Genomic_DNA"/>
</dbReference>
<evidence type="ECO:0000256" key="3">
    <source>
        <dbReference type="ARBA" id="ARBA00022679"/>
    </source>
</evidence>
<evidence type="ECO:0000256" key="6">
    <source>
        <dbReference type="RuleBase" id="RU004466"/>
    </source>
</evidence>
<keyword evidence="4" id="KW-0479">Metal-binding</keyword>
<name>A0A9X9T9Q0_METOG</name>
<proteinExistence type="inferred from homology"/>
<dbReference type="SFLD" id="SFLDG01017">
    <property type="entry name" value="Polyprenyl_Transferase_Like"/>
    <property type="match status" value="1"/>
</dbReference>
<accession>A0A9X9T9Q0</accession>
<dbReference type="KEGG" id="mou:OU421_12765"/>
<dbReference type="PANTHER" id="PTHR12001:SF85">
    <property type="entry name" value="SHORT CHAIN ISOPRENYL DIPHOSPHATE SYNTHASE"/>
    <property type="match status" value="1"/>
</dbReference>
<dbReference type="InterPro" id="IPR008949">
    <property type="entry name" value="Isoprenoid_synthase_dom_sf"/>
</dbReference>
<reference evidence="7" key="1">
    <citation type="submission" date="2022-11" db="EMBL/GenBank/DDBJ databases">
        <title>Complete genome sequence of Methanogenium organophilum DSM 3596.</title>
        <authorList>
            <person name="Chen S.-C."/>
            <person name="Lai S.-J."/>
            <person name="You Y.-T."/>
        </authorList>
    </citation>
    <scope>NUCLEOTIDE SEQUENCE</scope>
    <source>
        <strain evidence="7">DSM 3596</strain>
    </source>
</reference>
<dbReference type="SFLD" id="SFLDS00005">
    <property type="entry name" value="Isoprenoid_Synthase_Type_I"/>
    <property type="match status" value="1"/>
</dbReference>
<protein>
    <submittedName>
        <fullName evidence="7">Polyprenyl synthetase family protein</fullName>
    </submittedName>
</protein>
<dbReference type="Pfam" id="PF00348">
    <property type="entry name" value="polyprenyl_synt"/>
    <property type="match status" value="1"/>
</dbReference>
<dbReference type="GeneID" id="76835989"/>
<dbReference type="Gene3D" id="1.10.600.10">
    <property type="entry name" value="Farnesyl Diphosphate Synthase"/>
    <property type="match status" value="1"/>
</dbReference>
<evidence type="ECO:0000256" key="1">
    <source>
        <dbReference type="ARBA" id="ARBA00001946"/>
    </source>
</evidence>
<keyword evidence="3 6" id="KW-0808">Transferase</keyword>